<evidence type="ECO:0000313" key="9">
    <source>
        <dbReference type="EMBL" id="QQO10581.1"/>
    </source>
</evidence>
<keyword evidence="10" id="KW-1185">Reference proteome</keyword>
<keyword evidence="6 7" id="KW-0472">Membrane</keyword>
<feature type="transmembrane region" description="Helical" evidence="7">
    <location>
        <begin position="20"/>
        <end position="41"/>
    </location>
</feature>
<dbReference type="PANTHER" id="PTHR30193:SF37">
    <property type="entry name" value="INNER MEMBRANE ABC TRANSPORTER PERMEASE PROTEIN YCJO"/>
    <property type="match status" value="1"/>
</dbReference>
<reference evidence="9" key="1">
    <citation type="submission" date="2021-01" db="EMBL/GenBank/DDBJ databases">
        <title>Description of Breznakiella homolactica.</title>
        <authorList>
            <person name="Song Y."/>
            <person name="Brune A."/>
        </authorList>
    </citation>
    <scope>NUCLEOTIDE SEQUENCE</scope>
    <source>
        <strain evidence="9">RmG30</strain>
    </source>
</reference>
<evidence type="ECO:0000256" key="5">
    <source>
        <dbReference type="ARBA" id="ARBA00022989"/>
    </source>
</evidence>
<dbReference type="KEGG" id="bhc:JFL75_06610"/>
<dbReference type="Proteomes" id="UP000595917">
    <property type="component" value="Chromosome"/>
</dbReference>
<dbReference type="InterPro" id="IPR000515">
    <property type="entry name" value="MetI-like"/>
</dbReference>
<dbReference type="GO" id="GO:0005886">
    <property type="term" value="C:plasma membrane"/>
    <property type="evidence" value="ECO:0007669"/>
    <property type="project" value="UniProtKB-SubCell"/>
</dbReference>
<dbReference type="EMBL" id="CP067089">
    <property type="protein sequence ID" value="QQO10581.1"/>
    <property type="molecule type" value="Genomic_DNA"/>
</dbReference>
<dbReference type="InterPro" id="IPR035906">
    <property type="entry name" value="MetI-like_sf"/>
</dbReference>
<dbReference type="PROSITE" id="PS50928">
    <property type="entry name" value="ABC_TM1"/>
    <property type="match status" value="1"/>
</dbReference>
<evidence type="ECO:0000256" key="6">
    <source>
        <dbReference type="ARBA" id="ARBA00023136"/>
    </source>
</evidence>
<protein>
    <submittedName>
        <fullName evidence="9">Sugar ABC transporter permease</fullName>
    </submittedName>
</protein>
<evidence type="ECO:0000256" key="7">
    <source>
        <dbReference type="RuleBase" id="RU363032"/>
    </source>
</evidence>
<proteinExistence type="inferred from homology"/>
<dbReference type="AlphaFoldDB" id="A0A7T8BBN6"/>
<dbReference type="GO" id="GO:0055085">
    <property type="term" value="P:transmembrane transport"/>
    <property type="evidence" value="ECO:0007669"/>
    <property type="project" value="InterPro"/>
</dbReference>
<organism evidence="9 10">
    <name type="scientific">Breznakiella homolactica</name>
    <dbReference type="NCBI Taxonomy" id="2798577"/>
    <lineage>
        <taxon>Bacteria</taxon>
        <taxon>Pseudomonadati</taxon>
        <taxon>Spirochaetota</taxon>
        <taxon>Spirochaetia</taxon>
        <taxon>Spirochaetales</taxon>
        <taxon>Breznakiellaceae</taxon>
        <taxon>Breznakiella</taxon>
    </lineage>
</organism>
<keyword evidence="4 7" id="KW-0812">Transmembrane</keyword>
<feature type="transmembrane region" description="Helical" evidence="7">
    <location>
        <begin position="117"/>
        <end position="137"/>
    </location>
</feature>
<evidence type="ECO:0000313" key="10">
    <source>
        <dbReference type="Proteomes" id="UP000595917"/>
    </source>
</evidence>
<dbReference type="SUPFAM" id="SSF161098">
    <property type="entry name" value="MetI-like"/>
    <property type="match status" value="1"/>
</dbReference>
<evidence type="ECO:0000256" key="2">
    <source>
        <dbReference type="ARBA" id="ARBA00022448"/>
    </source>
</evidence>
<dbReference type="Pfam" id="PF00528">
    <property type="entry name" value="BPD_transp_1"/>
    <property type="match status" value="1"/>
</dbReference>
<feature type="transmembrane region" description="Helical" evidence="7">
    <location>
        <begin position="80"/>
        <end position="105"/>
    </location>
</feature>
<feature type="domain" description="ABC transmembrane type-1" evidence="8">
    <location>
        <begin position="80"/>
        <end position="295"/>
    </location>
</feature>
<dbReference type="Gene3D" id="1.10.3720.10">
    <property type="entry name" value="MetI-like"/>
    <property type="match status" value="1"/>
</dbReference>
<evidence type="ECO:0000259" key="8">
    <source>
        <dbReference type="PROSITE" id="PS50928"/>
    </source>
</evidence>
<evidence type="ECO:0000256" key="3">
    <source>
        <dbReference type="ARBA" id="ARBA00022475"/>
    </source>
</evidence>
<gene>
    <name evidence="9" type="ORF">JFL75_06610</name>
</gene>
<comment type="subcellular location">
    <subcellularLocation>
        <location evidence="1 7">Cell membrane</location>
        <topology evidence="1 7">Multi-pass membrane protein</topology>
    </subcellularLocation>
</comment>
<name>A0A7T8BBN6_9SPIR</name>
<keyword evidence="5 7" id="KW-1133">Transmembrane helix</keyword>
<dbReference type="RefSeq" id="WP_215627886.1">
    <property type="nucleotide sequence ID" value="NZ_CP067089.2"/>
</dbReference>
<feature type="transmembrane region" description="Helical" evidence="7">
    <location>
        <begin position="279"/>
        <end position="298"/>
    </location>
</feature>
<dbReference type="InterPro" id="IPR051393">
    <property type="entry name" value="ABC_transporter_permease"/>
</dbReference>
<evidence type="ECO:0000256" key="4">
    <source>
        <dbReference type="ARBA" id="ARBA00022692"/>
    </source>
</evidence>
<evidence type="ECO:0000256" key="1">
    <source>
        <dbReference type="ARBA" id="ARBA00004651"/>
    </source>
</evidence>
<dbReference type="CDD" id="cd06261">
    <property type="entry name" value="TM_PBP2"/>
    <property type="match status" value="1"/>
</dbReference>
<keyword evidence="2 7" id="KW-0813">Transport</keyword>
<keyword evidence="3" id="KW-1003">Cell membrane</keyword>
<dbReference type="PANTHER" id="PTHR30193">
    <property type="entry name" value="ABC TRANSPORTER PERMEASE PROTEIN"/>
    <property type="match status" value="1"/>
</dbReference>
<accession>A0A7T8BBN6</accession>
<sequence length="306" mass="34902">MSAEIKKPRKSGLEWKLARWGWYFVIPGLVFFAIFSFYPIINAFYLSFHRKNMISPLPPVFVGFDNYISILKLPSFWNSIQATLIFTLGTFIPLVIVSLILATFITRQKRFARGWQLIYYSPAVLSSAVAALIWMIIFQPTGIANQFVNAILFTSGVDRQWLSNGNMVRISTMIVYFWKYVGYFTILFMTGLTKIPQVIYEGATIDGAGRFQTFFKITLPLLKPTTVMVSVMAMLQCLKTFSTQYLFTQSGAPRAPIDVITLNIYTTAMREYNVGRSSVMSILLFLTMLILTIIQLRASRSDDVSY</sequence>
<comment type="similarity">
    <text evidence="7">Belongs to the binding-protein-dependent transport system permease family.</text>
</comment>
<feature type="transmembrane region" description="Helical" evidence="7">
    <location>
        <begin position="174"/>
        <end position="193"/>
    </location>
</feature>